<organism evidence="2 3">
    <name type="scientific">Leptospira ainlahdjerensis</name>
    <dbReference type="NCBI Taxonomy" id="2810033"/>
    <lineage>
        <taxon>Bacteria</taxon>
        <taxon>Pseudomonadati</taxon>
        <taxon>Spirochaetota</taxon>
        <taxon>Spirochaetia</taxon>
        <taxon>Leptospirales</taxon>
        <taxon>Leptospiraceae</taxon>
        <taxon>Leptospira</taxon>
    </lineage>
</organism>
<proteinExistence type="predicted"/>
<feature type="transmembrane region" description="Helical" evidence="1">
    <location>
        <begin position="32"/>
        <end position="48"/>
    </location>
</feature>
<evidence type="ECO:0000313" key="3">
    <source>
        <dbReference type="Proteomes" id="UP000724686"/>
    </source>
</evidence>
<evidence type="ECO:0000313" key="2">
    <source>
        <dbReference type="EMBL" id="MBM9577640.1"/>
    </source>
</evidence>
<keyword evidence="1" id="KW-1133">Transmembrane helix</keyword>
<protein>
    <recommendedName>
        <fullName evidence="4">YcxB family protein</fullName>
    </recommendedName>
</protein>
<dbReference type="EMBL" id="JAFFPU010000037">
    <property type="protein sequence ID" value="MBM9577640.1"/>
    <property type="molecule type" value="Genomic_DNA"/>
</dbReference>
<keyword evidence="1" id="KW-0812">Transmembrane</keyword>
<accession>A0ABS2UFJ3</accession>
<dbReference type="Proteomes" id="UP000724686">
    <property type="component" value="Unassembled WGS sequence"/>
</dbReference>
<name>A0ABS2UFJ3_9LEPT</name>
<evidence type="ECO:0008006" key="4">
    <source>
        <dbReference type="Google" id="ProtNLM"/>
    </source>
</evidence>
<reference evidence="2 3" key="1">
    <citation type="submission" date="2021-02" db="EMBL/GenBank/DDBJ databases">
        <title>Leptospira ainlahdjerensis sp. nov., Leptospira ainazelensis sp. nov., Leptospira abararensis sp. nov. and Leptospira chreensis sp. nov., four new species isolated from water sources in Algeria.</title>
        <authorList>
            <person name="Amara Korba A."/>
            <person name="Kainiu M."/>
            <person name="Vincent A.T."/>
            <person name="Mariet J.-F."/>
            <person name="Veyrier F.J."/>
            <person name="Goarant C."/>
            <person name="Picardeau M."/>
        </authorList>
    </citation>
    <scope>NUCLEOTIDE SEQUENCE [LARGE SCALE GENOMIC DNA]</scope>
    <source>
        <strain evidence="2 3">201903070</strain>
    </source>
</reference>
<evidence type="ECO:0000256" key="1">
    <source>
        <dbReference type="SAM" id="Phobius"/>
    </source>
</evidence>
<keyword evidence="3" id="KW-1185">Reference proteome</keyword>
<dbReference type="RefSeq" id="WP_205279765.1">
    <property type="nucleotide sequence ID" value="NZ_JAFFPU010000037.1"/>
</dbReference>
<feature type="transmembrane region" description="Helical" evidence="1">
    <location>
        <begin position="54"/>
        <end position="73"/>
    </location>
</feature>
<comment type="caution">
    <text evidence="2">The sequence shown here is derived from an EMBL/GenBank/DDBJ whole genome shotgun (WGS) entry which is preliminary data.</text>
</comment>
<gene>
    <name evidence="2" type="ORF">JWG45_10795</name>
</gene>
<sequence length="159" mass="19072">MEYSLSLDIQKQKRNFLFGYYNRPIFWFQRKFLPFVLLALSVLDFFLFKNAERFIVPLFFGILSLYFIARPFILLKRIRFQDLNGKIFVSENGLKISDDKGEFKILPEELLKIIPKKHYLFLKVRIHMVQYLLIDLNSIQGDSKEFVKELEALFYRKGA</sequence>
<keyword evidence="1" id="KW-0472">Membrane</keyword>